<name>A0A4Y7QAV8_9AGAM</name>
<dbReference type="STRING" id="50990.A0A4Y7QAV8"/>
<dbReference type="InterPro" id="IPR051219">
    <property type="entry name" value="Heterochromatin_chromo-domain"/>
</dbReference>
<evidence type="ECO:0000256" key="3">
    <source>
        <dbReference type="SAM" id="MobiDB-lite"/>
    </source>
</evidence>
<dbReference type="Gene3D" id="2.40.50.40">
    <property type="match status" value="2"/>
</dbReference>
<evidence type="ECO:0000259" key="4">
    <source>
        <dbReference type="PROSITE" id="PS50013"/>
    </source>
</evidence>
<keyword evidence="2" id="KW-0539">Nucleus</keyword>
<dbReference type="AlphaFoldDB" id="A0A4Y7QAV8"/>
<reference evidence="5 6" key="1">
    <citation type="submission" date="2018-06" db="EMBL/GenBank/DDBJ databases">
        <title>A transcriptomic atlas of mushroom development highlights an independent origin of complex multicellularity.</title>
        <authorList>
            <consortium name="DOE Joint Genome Institute"/>
            <person name="Krizsan K."/>
            <person name="Almasi E."/>
            <person name="Merenyi Z."/>
            <person name="Sahu N."/>
            <person name="Viragh M."/>
            <person name="Koszo T."/>
            <person name="Mondo S."/>
            <person name="Kiss B."/>
            <person name="Balint B."/>
            <person name="Kues U."/>
            <person name="Barry K."/>
            <person name="Hegedus J.C."/>
            <person name="Henrissat B."/>
            <person name="Johnson J."/>
            <person name="Lipzen A."/>
            <person name="Ohm R."/>
            <person name="Nagy I."/>
            <person name="Pangilinan J."/>
            <person name="Yan J."/>
            <person name="Xiong Y."/>
            <person name="Grigoriev I.V."/>
            <person name="Hibbett D.S."/>
            <person name="Nagy L.G."/>
        </authorList>
    </citation>
    <scope>NUCLEOTIDE SEQUENCE [LARGE SCALE GENOMIC DNA]</scope>
    <source>
        <strain evidence="5 6">SZMC22713</strain>
    </source>
</reference>
<feature type="region of interest" description="Disordered" evidence="3">
    <location>
        <begin position="1"/>
        <end position="52"/>
    </location>
</feature>
<dbReference type="SMART" id="SM00300">
    <property type="entry name" value="ChSh"/>
    <property type="match status" value="1"/>
</dbReference>
<feature type="region of interest" description="Disordered" evidence="3">
    <location>
        <begin position="96"/>
        <end position="224"/>
    </location>
</feature>
<dbReference type="InterPro" id="IPR000953">
    <property type="entry name" value="Chromo/chromo_shadow_dom"/>
</dbReference>
<sequence>MARVEENEDAVPGSDNEEKKDSPEPERPKSTEPEDDAGEEEGGSDEEEEYEIEKIIDAKRGYFSQGQYGYLVKWKGYASNHNSWVSHEDAGNAQELIQTYWKEQKKKNTAKQAETKPKGTPASSSAKKRGRTSMSQDKSKSPVAAREPASTEKKRGRPAKGKGAKAAADESDEEPEEEDEEEKREKKKPRKSTENGTSKATGKVGKKAKGGLSSLDNDADGDAIMDNGDAEALAEASAAGGDEDEEVVKYGNMKIYMHLKSWEPLVEAVDTVERTDDNDLVVYFTINTGERMREKSALCARRFPQKLIKFYEGHLRWRGNGDAEV</sequence>
<feature type="domain" description="Chromo" evidence="4">
    <location>
        <begin position="50"/>
        <end position="112"/>
    </location>
</feature>
<dbReference type="OrthoDB" id="433924at2759"/>
<proteinExistence type="predicted"/>
<accession>A0A4Y7QAV8</accession>
<dbReference type="EMBL" id="ML170168">
    <property type="protein sequence ID" value="TDL23999.1"/>
    <property type="molecule type" value="Genomic_DNA"/>
</dbReference>
<evidence type="ECO:0000256" key="1">
    <source>
        <dbReference type="ARBA" id="ARBA00004123"/>
    </source>
</evidence>
<feature type="compositionally biased region" description="Acidic residues" evidence="3">
    <location>
        <begin position="169"/>
        <end position="182"/>
    </location>
</feature>
<dbReference type="VEuPathDB" id="FungiDB:BD410DRAFT_786707"/>
<feature type="compositionally biased region" description="Basic residues" evidence="3">
    <location>
        <begin position="154"/>
        <end position="163"/>
    </location>
</feature>
<evidence type="ECO:0000313" key="5">
    <source>
        <dbReference type="EMBL" id="TDL23999.1"/>
    </source>
</evidence>
<dbReference type="PROSITE" id="PS50013">
    <property type="entry name" value="CHROMO_2"/>
    <property type="match status" value="1"/>
</dbReference>
<feature type="compositionally biased region" description="Basic and acidic residues" evidence="3">
    <location>
        <begin position="16"/>
        <end position="32"/>
    </location>
</feature>
<protein>
    <recommendedName>
        <fullName evidence="4">Chromo domain-containing protein</fullName>
    </recommendedName>
</protein>
<evidence type="ECO:0000256" key="2">
    <source>
        <dbReference type="ARBA" id="ARBA00023242"/>
    </source>
</evidence>
<dbReference type="GO" id="GO:0005634">
    <property type="term" value="C:nucleus"/>
    <property type="evidence" value="ECO:0007669"/>
    <property type="project" value="UniProtKB-SubCell"/>
</dbReference>
<comment type="subcellular location">
    <subcellularLocation>
        <location evidence="1">Nucleus</location>
    </subcellularLocation>
</comment>
<dbReference type="PANTHER" id="PTHR22812">
    <property type="entry name" value="CHROMOBOX PROTEIN"/>
    <property type="match status" value="1"/>
</dbReference>
<organism evidence="5 6">
    <name type="scientific">Rickenella mellea</name>
    <dbReference type="NCBI Taxonomy" id="50990"/>
    <lineage>
        <taxon>Eukaryota</taxon>
        <taxon>Fungi</taxon>
        <taxon>Dikarya</taxon>
        <taxon>Basidiomycota</taxon>
        <taxon>Agaricomycotina</taxon>
        <taxon>Agaricomycetes</taxon>
        <taxon>Hymenochaetales</taxon>
        <taxon>Rickenellaceae</taxon>
        <taxon>Rickenella</taxon>
    </lineage>
</organism>
<dbReference type="GO" id="GO:0006338">
    <property type="term" value="P:chromatin remodeling"/>
    <property type="evidence" value="ECO:0007669"/>
    <property type="project" value="UniProtKB-ARBA"/>
</dbReference>
<gene>
    <name evidence="5" type="ORF">BD410DRAFT_786707</name>
</gene>
<dbReference type="InterPro" id="IPR023780">
    <property type="entry name" value="Chromo_domain"/>
</dbReference>
<dbReference type="InterPro" id="IPR008251">
    <property type="entry name" value="Chromo_shadow_dom"/>
</dbReference>
<dbReference type="InterPro" id="IPR016197">
    <property type="entry name" value="Chromo-like_dom_sf"/>
</dbReference>
<dbReference type="Pfam" id="PF01393">
    <property type="entry name" value="Chromo_shadow"/>
    <property type="match status" value="1"/>
</dbReference>
<dbReference type="Proteomes" id="UP000294933">
    <property type="component" value="Unassembled WGS sequence"/>
</dbReference>
<dbReference type="SUPFAM" id="SSF54160">
    <property type="entry name" value="Chromo domain-like"/>
    <property type="match status" value="2"/>
</dbReference>
<dbReference type="SMART" id="SM00298">
    <property type="entry name" value="CHROMO"/>
    <property type="match status" value="1"/>
</dbReference>
<evidence type="ECO:0000313" key="6">
    <source>
        <dbReference type="Proteomes" id="UP000294933"/>
    </source>
</evidence>
<dbReference type="Pfam" id="PF00385">
    <property type="entry name" value="Chromo"/>
    <property type="match status" value="1"/>
</dbReference>
<feature type="compositionally biased region" description="Acidic residues" evidence="3">
    <location>
        <begin position="33"/>
        <end position="51"/>
    </location>
</feature>
<keyword evidence="6" id="KW-1185">Reference proteome</keyword>